<name>A0A1M7YIE9_9FIRM</name>
<comment type="subcellular location">
    <subcellularLocation>
        <location evidence="1">Cell membrane</location>
        <topology evidence="1">Peripheral membrane protein</topology>
    </subcellularLocation>
</comment>
<dbReference type="InterPro" id="IPR003959">
    <property type="entry name" value="ATPase_AAA_core"/>
</dbReference>
<keyword evidence="4" id="KW-0410">Iron transport</keyword>
<dbReference type="Pfam" id="PF13304">
    <property type="entry name" value="AAA_21"/>
    <property type="match status" value="1"/>
</dbReference>
<gene>
    <name evidence="9" type="ORF">SAMN02745217_03615</name>
</gene>
<dbReference type="SMART" id="SM00382">
    <property type="entry name" value="AAA"/>
    <property type="match status" value="1"/>
</dbReference>
<dbReference type="EMBL" id="FRFD01000011">
    <property type="protein sequence ID" value="SHO52369.1"/>
    <property type="molecule type" value="Genomic_DNA"/>
</dbReference>
<keyword evidence="2" id="KW-0813">Transport</keyword>
<evidence type="ECO:0000256" key="3">
    <source>
        <dbReference type="ARBA" id="ARBA00022475"/>
    </source>
</evidence>
<proteinExistence type="predicted"/>
<keyword evidence="5" id="KW-0408">Iron</keyword>
<sequence length="274" mass="31960">MQSIIYLSSFLLSGETVGNPNIYPYNVFADKEERLLIFGPITILYGNNASGKSTLLNIIANKLQIEGKEYATSNKYGITPYFTKFASECGYTLGEDEDGRQIGRLPGRSRYIKSEDILYEIKKIQQEQILNDGYVYEHIRRGMHKEQTEQLKNSDRMKQQMEYLKFAQEKYSNGETTLQLLDDYVESDALYLLDEPEVSLSPSNQTLLAEKINKMSRFMGCQFIISTHSPFMMGTLNAKIYNLDSKELKETKWTELENVRYFYDFFERHKKEFE</sequence>
<reference evidence="9 10" key="1">
    <citation type="submission" date="2016-12" db="EMBL/GenBank/DDBJ databases">
        <authorList>
            <person name="Song W.-J."/>
            <person name="Kurnit D.M."/>
        </authorList>
    </citation>
    <scope>NUCLEOTIDE SEQUENCE [LARGE SCALE GENOMIC DNA]</scope>
    <source>
        <strain evidence="9 10">DSM 12503</strain>
    </source>
</reference>
<dbReference type="GO" id="GO:0016887">
    <property type="term" value="F:ATP hydrolysis activity"/>
    <property type="evidence" value="ECO:0007669"/>
    <property type="project" value="InterPro"/>
</dbReference>
<evidence type="ECO:0000256" key="2">
    <source>
        <dbReference type="ARBA" id="ARBA00022448"/>
    </source>
</evidence>
<evidence type="ECO:0000259" key="8">
    <source>
        <dbReference type="SMART" id="SM00382"/>
    </source>
</evidence>
<evidence type="ECO:0000313" key="10">
    <source>
        <dbReference type="Proteomes" id="UP000184612"/>
    </source>
</evidence>
<keyword evidence="6" id="KW-0406">Ion transport</keyword>
<dbReference type="InterPro" id="IPR027417">
    <property type="entry name" value="P-loop_NTPase"/>
</dbReference>
<protein>
    <submittedName>
        <fullName evidence="9">Predicted ATPase</fullName>
    </submittedName>
</protein>
<dbReference type="GO" id="GO:0006826">
    <property type="term" value="P:iron ion transport"/>
    <property type="evidence" value="ECO:0007669"/>
    <property type="project" value="UniProtKB-KW"/>
</dbReference>
<feature type="domain" description="AAA+ ATPase" evidence="8">
    <location>
        <begin position="38"/>
        <end position="246"/>
    </location>
</feature>
<evidence type="ECO:0000256" key="5">
    <source>
        <dbReference type="ARBA" id="ARBA00023004"/>
    </source>
</evidence>
<dbReference type="SUPFAM" id="SSF52540">
    <property type="entry name" value="P-loop containing nucleoside triphosphate hydrolases"/>
    <property type="match status" value="1"/>
</dbReference>
<keyword evidence="3" id="KW-1003">Cell membrane</keyword>
<dbReference type="CDD" id="cd00267">
    <property type="entry name" value="ABC_ATPase"/>
    <property type="match status" value="1"/>
</dbReference>
<evidence type="ECO:0000256" key="4">
    <source>
        <dbReference type="ARBA" id="ARBA00022496"/>
    </source>
</evidence>
<dbReference type="GO" id="GO:0005524">
    <property type="term" value="F:ATP binding"/>
    <property type="evidence" value="ECO:0007669"/>
    <property type="project" value="InterPro"/>
</dbReference>
<dbReference type="PANTHER" id="PTHR42771">
    <property type="entry name" value="IRON(3+)-HYDROXAMATE IMPORT ATP-BINDING PROTEIN FHUC"/>
    <property type="match status" value="1"/>
</dbReference>
<organism evidence="9 10">
    <name type="scientific">Anaerocolumna xylanovorans DSM 12503</name>
    <dbReference type="NCBI Taxonomy" id="1121345"/>
    <lineage>
        <taxon>Bacteria</taxon>
        <taxon>Bacillati</taxon>
        <taxon>Bacillota</taxon>
        <taxon>Clostridia</taxon>
        <taxon>Lachnospirales</taxon>
        <taxon>Lachnospiraceae</taxon>
        <taxon>Anaerocolumna</taxon>
    </lineage>
</organism>
<evidence type="ECO:0000256" key="1">
    <source>
        <dbReference type="ARBA" id="ARBA00004202"/>
    </source>
</evidence>
<dbReference type="PANTHER" id="PTHR42771:SF2">
    <property type="entry name" value="IRON(3+)-HYDROXAMATE IMPORT ATP-BINDING PROTEIN FHUC"/>
    <property type="match status" value="1"/>
</dbReference>
<keyword evidence="10" id="KW-1185">Reference proteome</keyword>
<dbReference type="InterPro" id="IPR003593">
    <property type="entry name" value="AAA+_ATPase"/>
</dbReference>
<dbReference type="AlphaFoldDB" id="A0A1M7YIE9"/>
<dbReference type="STRING" id="1121345.SAMN02745217_03615"/>
<dbReference type="GO" id="GO:0005886">
    <property type="term" value="C:plasma membrane"/>
    <property type="evidence" value="ECO:0007669"/>
    <property type="project" value="UniProtKB-SubCell"/>
</dbReference>
<keyword evidence="7" id="KW-0472">Membrane</keyword>
<dbReference type="Proteomes" id="UP000184612">
    <property type="component" value="Unassembled WGS sequence"/>
</dbReference>
<evidence type="ECO:0000256" key="7">
    <source>
        <dbReference type="ARBA" id="ARBA00023136"/>
    </source>
</evidence>
<evidence type="ECO:0000313" key="9">
    <source>
        <dbReference type="EMBL" id="SHO52369.1"/>
    </source>
</evidence>
<evidence type="ECO:0000256" key="6">
    <source>
        <dbReference type="ARBA" id="ARBA00023065"/>
    </source>
</evidence>
<dbReference type="InterPro" id="IPR051535">
    <property type="entry name" value="Siderophore_ABC-ATPase"/>
</dbReference>
<accession>A0A1M7YIE9</accession>
<dbReference type="Gene3D" id="3.40.50.300">
    <property type="entry name" value="P-loop containing nucleotide triphosphate hydrolases"/>
    <property type="match status" value="1"/>
</dbReference>